<evidence type="ECO:0000313" key="4">
    <source>
        <dbReference type="Proteomes" id="UP000310689"/>
    </source>
</evidence>
<dbReference type="Proteomes" id="UP000310689">
    <property type="component" value="Unassembled WGS sequence"/>
</dbReference>
<sequence>MRKYLVVLLLLVALCSSAPLSVFHRHHRHSNSKIGSIRPTKYTSTIPNIVKRINDTTSKSQALRRSTSSIRSSTGKAGLDRIAPGLDVLRVEITNIIKELNGFEPVEDDAAAWTVLNHLNKMAIAHESMLDTLTTNHRLVIKLGWHSDTYRTLLTLDNTWRRIELIKLQDFFPSLSTALPNHIEHVGLVEIRSLNALDRALKSFY</sequence>
<feature type="signal peptide" evidence="2">
    <location>
        <begin position="1"/>
        <end position="17"/>
    </location>
</feature>
<gene>
    <name evidence="3" type="ORF">E3P86_00289</name>
</gene>
<dbReference type="AlphaFoldDB" id="A0A4T0IQD1"/>
<accession>A0A4T0IQD1</accession>
<feature type="region of interest" description="Disordered" evidence="1">
    <location>
        <begin position="57"/>
        <end position="76"/>
    </location>
</feature>
<proteinExistence type="predicted"/>
<feature type="chain" id="PRO_5030101537" evidence="2">
    <location>
        <begin position="18"/>
        <end position="205"/>
    </location>
</feature>
<protein>
    <submittedName>
        <fullName evidence="3">Uncharacterized protein</fullName>
    </submittedName>
</protein>
<comment type="caution">
    <text evidence="3">The sequence shown here is derived from an EMBL/GenBank/DDBJ whole genome shotgun (WGS) entry which is preliminary data.</text>
</comment>
<name>A0A4T0IQD1_WALIC</name>
<dbReference type="EMBL" id="SPOI01000006">
    <property type="protein sequence ID" value="TIB42647.1"/>
    <property type="molecule type" value="Genomic_DNA"/>
</dbReference>
<organism evidence="3 4">
    <name type="scientific">Wallemia ichthyophaga</name>
    <dbReference type="NCBI Taxonomy" id="245174"/>
    <lineage>
        <taxon>Eukaryota</taxon>
        <taxon>Fungi</taxon>
        <taxon>Dikarya</taxon>
        <taxon>Basidiomycota</taxon>
        <taxon>Wallemiomycotina</taxon>
        <taxon>Wallemiomycetes</taxon>
        <taxon>Wallemiales</taxon>
        <taxon>Wallemiaceae</taxon>
        <taxon>Wallemia</taxon>
    </lineage>
</organism>
<evidence type="ECO:0000313" key="3">
    <source>
        <dbReference type="EMBL" id="TIB42647.1"/>
    </source>
</evidence>
<reference evidence="3 4" key="1">
    <citation type="submission" date="2019-03" db="EMBL/GenBank/DDBJ databases">
        <title>Sequencing 23 genomes of Wallemia ichthyophaga.</title>
        <authorList>
            <person name="Gostincar C."/>
        </authorList>
    </citation>
    <scope>NUCLEOTIDE SEQUENCE [LARGE SCALE GENOMIC DNA]</scope>
    <source>
        <strain evidence="3 4">EXF-6200</strain>
    </source>
</reference>
<feature type="compositionally biased region" description="Low complexity" evidence="1">
    <location>
        <begin position="64"/>
        <end position="74"/>
    </location>
</feature>
<evidence type="ECO:0000256" key="2">
    <source>
        <dbReference type="SAM" id="SignalP"/>
    </source>
</evidence>
<keyword evidence="2" id="KW-0732">Signal</keyword>
<evidence type="ECO:0000256" key="1">
    <source>
        <dbReference type="SAM" id="MobiDB-lite"/>
    </source>
</evidence>